<gene>
    <name evidence="7" type="primary">aroK</name>
    <name evidence="8" type="ORF">G6042_12670</name>
</gene>
<dbReference type="InterPro" id="IPR031322">
    <property type="entry name" value="Shikimate/glucono_kinase"/>
</dbReference>
<name>A0ABX1QV05_9FLAO</name>
<dbReference type="SUPFAM" id="SSF52540">
    <property type="entry name" value="P-loop containing nucleoside triphosphate hydrolases"/>
    <property type="match status" value="1"/>
</dbReference>
<dbReference type="PANTHER" id="PTHR21087:SF16">
    <property type="entry name" value="SHIKIMATE KINASE 1, CHLOROPLASTIC"/>
    <property type="match status" value="1"/>
</dbReference>
<comment type="pathway">
    <text evidence="7">Metabolic intermediate biosynthesis; chorismate biosynthesis; chorismate from D-erythrose 4-phosphate and phosphoenolpyruvate: step 5/7.</text>
</comment>
<evidence type="ECO:0000256" key="2">
    <source>
        <dbReference type="ARBA" id="ARBA00022679"/>
    </source>
</evidence>
<keyword evidence="2 7" id="KW-0808">Transferase</keyword>
<keyword evidence="3 7" id="KW-0547">Nucleotide-binding</keyword>
<protein>
    <recommendedName>
        <fullName evidence="7">Shikimate kinase</fullName>
        <shortName evidence="7">SK</shortName>
        <ecNumber evidence="7">2.7.1.71</ecNumber>
    </recommendedName>
</protein>
<comment type="similarity">
    <text evidence="7">Belongs to the shikimate kinase family.</text>
</comment>
<dbReference type="HAMAP" id="MF_00109">
    <property type="entry name" value="Shikimate_kinase"/>
    <property type="match status" value="1"/>
</dbReference>
<keyword evidence="7" id="KW-0479">Metal-binding</keyword>
<feature type="binding site" evidence="7">
    <location>
        <position position="120"/>
    </location>
    <ligand>
        <name>ATP</name>
        <dbReference type="ChEBI" id="CHEBI:30616"/>
    </ligand>
</feature>
<dbReference type="EC" id="2.7.1.71" evidence="7"/>
<dbReference type="InterPro" id="IPR000623">
    <property type="entry name" value="Shikimate_kinase/TSH1"/>
</dbReference>
<dbReference type="CDD" id="cd00464">
    <property type="entry name" value="SK"/>
    <property type="match status" value="1"/>
</dbReference>
<evidence type="ECO:0000256" key="6">
    <source>
        <dbReference type="ARBA" id="ARBA00023141"/>
    </source>
</evidence>
<reference evidence="8 9" key="1">
    <citation type="submission" date="2020-02" db="EMBL/GenBank/DDBJ databases">
        <title>Flavobacterium sp. genome.</title>
        <authorList>
            <person name="Jung H.S."/>
            <person name="Baek J.H."/>
            <person name="Jeon C.O."/>
        </authorList>
    </citation>
    <scope>NUCLEOTIDE SEQUENCE [LARGE SCALE GENOMIC DNA]</scope>
    <source>
        <strain evidence="8 9">SE-s27</strain>
    </source>
</reference>
<comment type="subunit">
    <text evidence="7">Monomer.</text>
</comment>
<evidence type="ECO:0000256" key="7">
    <source>
        <dbReference type="HAMAP-Rule" id="MF_00109"/>
    </source>
</evidence>
<organism evidence="8 9">
    <name type="scientific">Flavobacterium solisilvae</name>
    <dbReference type="NCBI Taxonomy" id="1852019"/>
    <lineage>
        <taxon>Bacteria</taxon>
        <taxon>Pseudomonadati</taxon>
        <taxon>Bacteroidota</taxon>
        <taxon>Flavobacteriia</taxon>
        <taxon>Flavobacteriales</taxon>
        <taxon>Flavobacteriaceae</taxon>
        <taxon>Flavobacterium</taxon>
    </lineage>
</organism>
<comment type="catalytic activity">
    <reaction evidence="7">
        <text>shikimate + ATP = 3-phosphoshikimate + ADP + H(+)</text>
        <dbReference type="Rhea" id="RHEA:13121"/>
        <dbReference type="ChEBI" id="CHEBI:15378"/>
        <dbReference type="ChEBI" id="CHEBI:30616"/>
        <dbReference type="ChEBI" id="CHEBI:36208"/>
        <dbReference type="ChEBI" id="CHEBI:145989"/>
        <dbReference type="ChEBI" id="CHEBI:456216"/>
        <dbReference type="EC" id="2.7.1.71"/>
    </reaction>
</comment>
<keyword evidence="6 7" id="KW-0057">Aromatic amino acid biosynthesis</keyword>
<dbReference type="Pfam" id="PF01202">
    <property type="entry name" value="SKI"/>
    <property type="match status" value="1"/>
</dbReference>
<dbReference type="Proteomes" id="UP000767947">
    <property type="component" value="Unassembled WGS sequence"/>
</dbReference>
<comment type="caution">
    <text evidence="8">The sequence shown here is derived from an EMBL/GenBank/DDBJ whole genome shotgun (WGS) entry which is preliminary data.</text>
</comment>
<feature type="binding site" evidence="7">
    <location>
        <position position="80"/>
    </location>
    <ligand>
        <name>substrate</name>
    </ligand>
</feature>
<dbReference type="PRINTS" id="PR01100">
    <property type="entry name" value="SHIKIMTKNASE"/>
</dbReference>
<evidence type="ECO:0000256" key="3">
    <source>
        <dbReference type="ARBA" id="ARBA00022741"/>
    </source>
</evidence>
<comment type="function">
    <text evidence="7">Catalyzes the specific phosphorylation of the 3-hydroxyl group of shikimic acid using ATP as a cosubstrate.</text>
</comment>
<accession>A0ABX1QV05</accession>
<evidence type="ECO:0000313" key="9">
    <source>
        <dbReference type="Proteomes" id="UP000767947"/>
    </source>
</evidence>
<proteinExistence type="inferred from homology"/>
<keyword evidence="7" id="KW-0460">Magnesium</keyword>
<evidence type="ECO:0000256" key="4">
    <source>
        <dbReference type="ARBA" id="ARBA00022777"/>
    </source>
</evidence>
<feature type="binding site" evidence="7">
    <location>
        <begin position="11"/>
        <end position="16"/>
    </location>
    <ligand>
        <name>ATP</name>
        <dbReference type="ChEBI" id="CHEBI:30616"/>
    </ligand>
</feature>
<dbReference type="Gene3D" id="3.40.50.300">
    <property type="entry name" value="P-loop containing nucleotide triphosphate hydrolases"/>
    <property type="match status" value="1"/>
</dbReference>
<feature type="binding site" evidence="7">
    <location>
        <position position="15"/>
    </location>
    <ligand>
        <name>Mg(2+)</name>
        <dbReference type="ChEBI" id="CHEBI:18420"/>
    </ligand>
</feature>
<keyword evidence="1 7" id="KW-0028">Amino-acid biosynthesis</keyword>
<feature type="binding site" evidence="7">
    <location>
        <position position="142"/>
    </location>
    <ligand>
        <name>substrate</name>
    </ligand>
</feature>
<sequence>MNKIVLIGYMGVGKTVLGKKISENLKLAYYDLDDFIEKKVNLSVEDIFKSKGEIYFRRIERDCFEELMLKDESFVLSVGGGTPCYYENYKLLQDENVISVYLKASITMLVERLKTEKKTRPLVAQLTDEQLLEFVGKHLFERNFYYNKAKYTVEVDGKSISKISEEIISLLG</sequence>
<comment type="cofactor">
    <cofactor evidence="7">
        <name>Mg(2+)</name>
        <dbReference type="ChEBI" id="CHEBI:18420"/>
    </cofactor>
    <text evidence="7">Binds 1 Mg(2+) ion per subunit.</text>
</comment>
<keyword evidence="9" id="KW-1185">Reference proteome</keyword>
<evidence type="ECO:0000256" key="5">
    <source>
        <dbReference type="ARBA" id="ARBA00022840"/>
    </source>
</evidence>
<dbReference type="InterPro" id="IPR027417">
    <property type="entry name" value="P-loop_NTPase"/>
</dbReference>
<dbReference type="PANTHER" id="PTHR21087">
    <property type="entry name" value="SHIKIMATE KINASE"/>
    <property type="match status" value="1"/>
</dbReference>
<keyword evidence="5 7" id="KW-0067">ATP-binding</keyword>
<comment type="subcellular location">
    <subcellularLocation>
        <location evidence="7">Cytoplasm</location>
    </subcellularLocation>
</comment>
<keyword evidence="7" id="KW-0963">Cytoplasm</keyword>
<comment type="caution">
    <text evidence="7">Lacks conserved residue(s) required for the propagation of feature annotation.</text>
</comment>
<keyword evidence="4 7" id="KW-0418">Kinase</keyword>
<feature type="binding site" evidence="7">
    <location>
        <position position="33"/>
    </location>
    <ligand>
        <name>substrate</name>
    </ligand>
</feature>
<feature type="binding site" evidence="7">
    <location>
        <position position="57"/>
    </location>
    <ligand>
        <name>substrate</name>
    </ligand>
</feature>
<evidence type="ECO:0000313" key="8">
    <source>
        <dbReference type="EMBL" id="NMH26117.1"/>
    </source>
</evidence>
<dbReference type="EMBL" id="JAAMPT010000209">
    <property type="protein sequence ID" value="NMH26117.1"/>
    <property type="molecule type" value="Genomic_DNA"/>
</dbReference>
<evidence type="ECO:0000256" key="1">
    <source>
        <dbReference type="ARBA" id="ARBA00022605"/>
    </source>
</evidence>